<organism evidence="2 3">
    <name type="scientific">Caerostris darwini</name>
    <dbReference type="NCBI Taxonomy" id="1538125"/>
    <lineage>
        <taxon>Eukaryota</taxon>
        <taxon>Metazoa</taxon>
        <taxon>Ecdysozoa</taxon>
        <taxon>Arthropoda</taxon>
        <taxon>Chelicerata</taxon>
        <taxon>Arachnida</taxon>
        <taxon>Araneae</taxon>
        <taxon>Araneomorphae</taxon>
        <taxon>Entelegynae</taxon>
        <taxon>Araneoidea</taxon>
        <taxon>Araneidae</taxon>
        <taxon>Caerostris</taxon>
    </lineage>
</organism>
<dbReference type="Proteomes" id="UP001054837">
    <property type="component" value="Unassembled WGS sequence"/>
</dbReference>
<dbReference type="PROSITE" id="PS50878">
    <property type="entry name" value="RT_POL"/>
    <property type="match status" value="1"/>
</dbReference>
<dbReference type="InterPro" id="IPR043502">
    <property type="entry name" value="DNA/RNA_pol_sf"/>
</dbReference>
<keyword evidence="3" id="KW-1185">Reference proteome</keyword>
<evidence type="ECO:0000259" key="1">
    <source>
        <dbReference type="PROSITE" id="PS50878"/>
    </source>
</evidence>
<reference evidence="2 3" key="1">
    <citation type="submission" date="2021-06" db="EMBL/GenBank/DDBJ databases">
        <title>Caerostris darwini draft genome.</title>
        <authorList>
            <person name="Kono N."/>
            <person name="Arakawa K."/>
        </authorList>
    </citation>
    <scope>NUCLEOTIDE SEQUENCE [LARGE SCALE GENOMIC DNA]</scope>
</reference>
<evidence type="ECO:0000313" key="2">
    <source>
        <dbReference type="EMBL" id="GIY63750.1"/>
    </source>
</evidence>
<accession>A0AAV4V2F7</accession>
<dbReference type="EMBL" id="BPLQ01012219">
    <property type="protein sequence ID" value="GIY63750.1"/>
    <property type="molecule type" value="Genomic_DNA"/>
</dbReference>
<dbReference type="InterPro" id="IPR000477">
    <property type="entry name" value="RT_dom"/>
</dbReference>
<comment type="caution">
    <text evidence="2">The sequence shown here is derived from an EMBL/GenBank/DDBJ whole genome shotgun (WGS) entry which is preliminary data.</text>
</comment>
<dbReference type="PANTHER" id="PTHR47027">
    <property type="entry name" value="REVERSE TRANSCRIPTASE DOMAIN-CONTAINING PROTEIN"/>
    <property type="match status" value="1"/>
</dbReference>
<sequence length="543" mass="60787">MGEPLVRLVEDIYTQSTTSILTEEGVSVPIPIFSGVKQGCPLSGLLFNITIDPVMREIQGDNASHQILAFADDICLIANSPGELQVRLNEAPHLLGRLHLTLNPGKSFSFHLHGTTPVGVVATEFFLGANRLSPLVEGEFHRFLGKPVGFNPVPDYSSLSDLADLGTKLTPWQRLDALKSFFFPCLQFPMRTAQFPKEDWARIDRLLRRDLKDTLNLPMEASNEYLYGERRLGCCGIPLAAEEADINLLDTAFKLLTSRDGLCASEAFSALTSTVQRRLGRFPDDATLGAFMSGQVEGEFSTTSNRLSNTWTVARVASRRLGICWSFEESSPSLSFADLTLRANSRRKILFSIRDRLRSARSTALLRKRNQGKSMEVVSLSPASSHFISNGAYTRFADWRFVHRARLNLVPLNGLKMGIGDAGGVVSNRKRWHMWARKLAHYEPLLPLYQAQGLQPQIVPFLVGALGSWDPQKDPFLRRFMSRSYLNTFRRLCVSDSIKWSRDIYVEFLTGHKQYSTTEDVRIEPTDLAVVYSPPESQLVSPA</sequence>
<dbReference type="AlphaFoldDB" id="A0AAV4V2F7"/>
<protein>
    <submittedName>
        <fullName evidence="2">Retrovirus-related Pol polyprotein from type-2 retrotransposable element R2DM</fullName>
    </submittedName>
</protein>
<dbReference type="SUPFAM" id="SSF56672">
    <property type="entry name" value="DNA/RNA polymerases"/>
    <property type="match status" value="1"/>
</dbReference>
<proteinExistence type="predicted"/>
<feature type="domain" description="Reverse transcriptase" evidence="1">
    <location>
        <begin position="1"/>
        <end position="148"/>
    </location>
</feature>
<dbReference type="Pfam" id="PF00078">
    <property type="entry name" value="RVT_1"/>
    <property type="match status" value="1"/>
</dbReference>
<name>A0AAV4V2F7_9ARAC</name>
<dbReference type="PANTHER" id="PTHR47027:SF20">
    <property type="entry name" value="REVERSE TRANSCRIPTASE-LIKE PROTEIN WITH RNA-DIRECTED DNA POLYMERASE DOMAIN"/>
    <property type="match status" value="1"/>
</dbReference>
<gene>
    <name evidence="2" type="primary">pol</name>
    <name evidence="2" type="ORF">CDAR_612961</name>
</gene>
<dbReference type="GO" id="GO:0071897">
    <property type="term" value="P:DNA biosynthetic process"/>
    <property type="evidence" value="ECO:0007669"/>
    <property type="project" value="UniProtKB-ARBA"/>
</dbReference>
<evidence type="ECO:0000313" key="3">
    <source>
        <dbReference type="Proteomes" id="UP001054837"/>
    </source>
</evidence>